<dbReference type="CDD" id="cd19958">
    <property type="entry name" value="pyocin_knob"/>
    <property type="match status" value="1"/>
</dbReference>
<dbReference type="Proteomes" id="UP001139307">
    <property type="component" value="Unassembled WGS sequence"/>
</dbReference>
<evidence type="ECO:0000313" key="1">
    <source>
        <dbReference type="EMBL" id="MCW0263049.1"/>
    </source>
</evidence>
<protein>
    <submittedName>
        <fullName evidence="1">Pyocin knob domain-containing protein</fullName>
    </submittedName>
</protein>
<accession>A0AAJ1CRV5</accession>
<reference evidence="1" key="1">
    <citation type="submission" date="2022-06" db="EMBL/GenBank/DDBJ databases">
        <title>Draft Genome Sequence of Fusobacterium vincentii Strain CNGBCC1850030, Isolated from Healthy Human Feces.</title>
        <authorList>
            <person name="Jing X."/>
            <person name="Liu C."/>
            <person name="Ye Y."/>
            <person name="Xu J."/>
            <person name="Huang H."/>
            <person name="Wang B."/>
            <person name="Wei J."/>
            <person name="Zhao J."/>
        </authorList>
    </citation>
    <scope>NUCLEOTIDE SEQUENCE</scope>
    <source>
        <strain evidence="1">CNGBCC1850030</strain>
    </source>
</reference>
<dbReference type="EMBL" id="JAMXTT010000001">
    <property type="protein sequence ID" value="MCW0263049.1"/>
    <property type="molecule type" value="Genomic_DNA"/>
</dbReference>
<comment type="caution">
    <text evidence="1">The sequence shown here is derived from an EMBL/GenBank/DDBJ whole genome shotgun (WGS) entry which is preliminary data.</text>
</comment>
<dbReference type="AlphaFoldDB" id="A0AAJ1CRV5"/>
<sequence>MENLYTTKEEKTKLTLAQINNVNLNSIIEPGFYVSVKWDNNISGLPTELNNNEGRAFYLVVFALDSTNSYCQQVLYSFKGLIFYRAITDTNSTFTQWRRINLI</sequence>
<name>A0AAJ1CRV5_FUSVC</name>
<gene>
    <name evidence="1" type="ORF">NLX61_01565</name>
</gene>
<evidence type="ECO:0000313" key="2">
    <source>
        <dbReference type="Proteomes" id="UP001139307"/>
    </source>
</evidence>
<organism evidence="1 2">
    <name type="scientific">Fusobacterium vincentii</name>
    <name type="common">Fusobacterium nucleatum subsp. vincentii</name>
    <dbReference type="NCBI Taxonomy" id="155615"/>
    <lineage>
        <taxon>Bacteria</taxon>
        <taxon>Fusobacteriati</taxon>
        <taxon>Fusobacteriota</taxon>
        <taxon>Fusobacteriia</taxon>
        <taxon>Fusobacteriales</taxon>
        <taxon>Fusobacteriaceae</taxon>
        <taxon>Fusobacterium</taxon>
    </lineage>
</organism>
<proteinExistence type="predicted"/>
<dbReference type="RefSeq" id="WP_115304503.1">
    <property type="nucleotide sequence ID" value="NZ_JAMXTT010000001.1"/>
</dbReference>